<evidence type="ECO:0000259" key="6">
    <source>
        <dbReference type="Pfam" id="PF00107"/>
    </source>
</evidence>
<keyword evidence="4" id="KW-0560">Oxidoreductase</keyword>
<dbReference type="InterPro" id="IPR047109">
    <property type="entry name" value="CAD-like"/>
</dbReference>
<name>Q6BV88_DEBHA</name>
<evidence type="ECO:0000256" key="5">
    <source>
        <dbReference type="RuleBase" id="RU361277"/>
    </source>
</evidence>
<dbReference type="OMA" id="GHMAIMI"/>
<dbReference type="PANTHER" id="PTHR42683">
    <property type="entry name" value="ALDEHYDE REDUCTASE"/>
    <property type="match status" value="1"/>
</dbReference>
<evidence type="ECO:0000256" key="3">
    <source>
        <dbReference type="ARBA" id="ARBA00022833"/>
    </source>
</evidence>
<dbReference type="Gene3D" id="3.40.50.720">
    <property type="entry name" value="NAD(P)-binding Rossmann-like Domain"/>
    <property type="match status" value="1"/>
</dbReference>
<dbReference type="InterPro" id="IPR013154">
    <property type="entry name" value="ADH-like_N"/>
</dbReference>
<dbReference type="CDD" id="cd05283">
    <property type="entry name" value="CAD1"/>
    <property type="match status" value="1"/>
</dbReference>
<sequence length="364" mass="39362">MTVPQQFKGFGIDKAENWNKPQLVKYEANQVASHDVVLENICCGLCGSDIHTLKGAWSPLQRNDLVVGHEIIGKVIAVGKDVKDIKVGDRCGIGACSKSCMDCERCKTDNEQYCNKKVGTYNSEDFDTGYISQGGYSSHSIAHEQYVFPIPEALESAVAAPLMCAGLTVFSPLVRNLGEDAKGKTVGIIGIGGLGHLAIQFANALGANVVAFSRSSSKKDQALQMGAHDFIATGEQKNWNTSYANKFDFILNCASGIDGLNLNDYLSVLKVDAKFVSVGLPPVADTFEVSPFSFIGNACSFGSSLLGSKKEALYMLQLAAEKNIKPWIEEVPITAESCGTALTRCDEGDVRYRFVFTEFDKAFN</sequence>
<evidence type="ECO:0000259" key="7">
    <source>
        <dbReference type="Pfam" id="PF08240"/>
    </source>
</evidence>
<dbReference type="OrthoDB" id="1879366at2759"/>
<dbReference type="GO" id="GO:0008270">
    <property type="term" value="F:zinc ion binding"/>
    <property type="evidence" value="ECO:0007669"/>
    <property type="project" value="InterPro"/>
</dbReference>
<feature type="domain" description="Alcohol dehydrogenase-like C-terminal" evidence="6">
    <location>
        <begin position="193"/>
        <end position="319"/>
    </location>
</feature>
<dbReference type="EMBL" id="CR382135">
    <property type="protein sequence ID" value="CAG85927.1"/>
    <property type="molecule type" value="Genomic_DNA"/>
</dbReference>
<dbReference type="SUPFAM" id="SSF51735">
    <property type="entry name" value="NAD(P)-binding Rossmann-fold domains"/>
    <property type="match status" value="1"/>
</dbReference>
<proteinExistence type="inferred from homology"/>
<evidence type="ECO:0000313" key="9">
    <source>
        <dbReference type="Proteomes" id="UP000000599"/>
    </source>
</evidence>
<evidence type="ECO:0000256" key="4">
    <source>
        <dbReference type="ARBA" id="ARBA00023002"/>
    </source>
</evidence>
<protein>
    <submittedName>
        <fullName evidence="8">DEHA2C04510p</fullName>
    </submittedName>
</protein>
<evidence type="ECO:0000256" key="2">
    <source>
        <dbReference type="ARBA" id="ARBA00022723"/>
    </source>
</evidence>
<dbReference type="HOGENOM" id="CLU_026673_20_2_1"/>
<dbReference type="Proteomes" id="UP000000599">
    <property type="component" value="Chromosome C"/>
</dbReference>
<dbReference type="InterPro" id="IPR002328">
    <property type="entry name" value="ADH_Zn_CS"/>
</dbReference>
<comment type="similarity">
    <text evidence="5">Belongs to the zinc-containing alcohol dehydrogenase family.</text>
</comment>
<evidence type="ECO:0000256" key="1">
    <source>
        <dbReference type="ARBA" id="ARBA00001947"/>
    </source>
</evidence>
<dbReference type="SUPFAM" id="SSF50129">
    <property type="entry name" value="GroES-like"/>
    <property type="match status" value="1"/>
</dbReference>
<accession>Q6BV88</accession>
<dbReference type="InterPro" id="IPR029752">
    <property type="entry name" value="D-isomer_DH_CS1"/>
</dbReference>
<dbReference type="AlphaFoldDB" id="Q6BV88"/>
<feature type="domain" description="Alcohol dehydrogenase-like N-terminal" evidence="7">
    <location>
        <begin position="34"/>
        <end position="152"/>
    </location>
</feature>
<dbReference type="KEGG" id="dha:DEHA2C04510g"/>
<gene>
    <name evidence="8" type="ordered locus">DEHA2C04510g</name>
</gene>
<dbReference type="VEuPathDB" id="FungiDB:DEHA2C04510g"/>
<keyword evidence="9" id="KW-1185">Reference proteome</keyword>
<reference evidence="8 9" key="1">
    <citation type="journal article" date="2004" name="Nature">
        <title>Genome evolution in yeasts.</title>
        <authorList>
            <consortium name="Genolevures"/>
            <person name="Dujon B."/>
            <person name="Sherman D."/>
            <person name="Fischer G."/>
            <person name="Durrens P."/>
            <person name="Casaregola S."/>
            <person name="Lafontaine I."/>
            <person name="de Montigny J."/>
            <person name="Marck C."/>
            <person name="Neuveglise C."/>
            <person name="Talla E."/>
            <person name="Goffard N."/>
            <person name="Frangeul L."/>
            <person name="Aigle M."/>
            <person name="Anthouard V."/>
            <person name="Babour A."/>
            <person name="Barbe V."/>
            <person name="Barnay S."/>
            <person name="Blanchin S."/>
            <person name="Beckerich J.M."/>
            <person name="Beyne E."/>
            <person name="Bleykasten C."/>
            <person name="Boisrame A."/>
            <person name="Boyer J."/>
            <person name="Cattolico L."/>
            <person name="Confanioleri F."/>
            <person name="de Daruvar A."/>
            <person name="Despons L."/>
            <person name="Fabre E."/>
            <person name="Fairhead C."/>
            <person name="Ferry-Dumazet H."/>
            <person name="Groppi A."/>
            <person name="Hantraye F."/>
            <person name="Hennequin C."/>
            <person name="Jauniaux N."/>
            <person name="Joyet P."/>
            <person name="Kachouri R."/>
            <person name="Kerrest A."/>
            <person name="Koszul R."/>
            <person name="Lemaire M."/>
            <person name="Lesur I."/>
            <person name="Ma L."/>
            <person name="Muller H."/>
            <person name="Nicaud J.M."/>
            <person name="Nikolski M."/>
            <person name="Oztas S."/>
            <person name="Ozier-Kalogeropoulos O."/>
            <person name="Pellenz S."/>
            <person name="Potier S."/>
            <person name="Richard G.F."/>
            <person name="Straub M.L."/>
            <person name="Suleau A."/>
            <person name="Swennene D."/>
            <person name="Tekaia F."/>
            <person name="Wesolowski-Louvel M."/>
            <person name="Westhof E."/>
            <person name="Wirth B."/>
            <person name="Zeniou-Meyer M."/>
            <person name="Zivanovic I."/>
            <person name="Bolotin-Fukuhara M."/>
            <person name="Thierry A."/>
            <person name="Bouchier C."/>
            <person name="Caudron B."/>
            <person name="Scarpelli C."/>
            <person name="Gaillardin C."/>
            <person name="Weissenbach J."/>
            <person name="Wincker P."/>
            <person name="Souciet J.L."/>
        </authorList>
    </citation>
    <scope>NUCLEOTIDE SEQUENCE [LARGE SCALE GENOMIC DNA]</scope>
    <source>
        <strain evidence="9">ATCC 36239 / CBS 767 / BCRC 21394 / JCM 1990 / NBRC 0083 / IGC 2968</strain>
    </source>
</reference>
<dbReference type="eggNOG" id="KOG0023">
    <property type="taxonomic scope" value="Eukaryota"/>
</dbReference>
<dbReference type="FunFam" id="3.40.50.720:FF:000022">
    <property type="entry name" value="Cinnamyl alcohol dehydrogenase"/>
    <property type="match status" value="1"/>
</dbReference>
<dbReference type="InterPro" id="IPR011032">
    <property type="entry name" value="GroES-like_sf"/>
</dbReference>
<dbReference type="PROSITE" id="PS00059">
    <property type="entry name" value="ADH_ZINC"/>
    <property type="match status" value="1"/>
</dbReference>
<dbReference type="Gene3D" id="3.90.180.10">
    <property type="entry name" value="Medium-chain alcohol dehydrogenases, catalytic domain"/>
    <property type="match status" value="1"/>
</dbReference>
<dbReference type="PROSITE" id="PS00065">
    <property type="entry name" value="D_2_HYDROXYACID_DH_1"/>
    <property type="match status" value="1"/>
</dbReference>
<dbReference type="InterPro" id="IPR013149">
    <property type="entry name" value="ADH-like_C"/>
</dbReference>
<organism evidence="8 9">
    <name type="scientific">Debaryomyces hansenii (strain ATCC 36239 / CBS 767 / BCRC 21394 / JCM 1990 / NBRC 0083 / IGC 2968)</name>
    <name type="common">Yeast</name>
    <name type="synonym">Torulaspora hansenii</name>
    <dbReference type="NCBI Taxonomy" id="284592"/>
    <lineage>
        <taxon>Eukaryota</taxon>
        <taxon>Fungi</taxon>
        <taxon>Dikarya</taxon>
        <taxon>Ascomycota</taxon>
        <taxon>Saccharomycotina</taxon>
        <taxon>Pichiomycetes</taxon>
        <taxon>Debaryomycetaceae</taxon>
        <taxon>Debaryomyces</taxon>
    </lineage>
</organism>
<keyword evidence="3 5" id="KW-0862">Zinc</keyword>
<dbReference type="FunCoup" id="Q6BV88">
    <property type="interactions" value="598"/>
</dbReference>
<evidence type="ECO:0000313" key="8">
    <source>
        <dbReference type="EMBL" id="CAG85927.1"/>
    </source>
</evidence>
<keyword evidence="2 5" id="KW-0479">Metal-binding</keyword>
<dbReference type="GO" id="GO:0016616">
    <property type="term" value="F:oxidoreductase activity, acting on the CH-OH group of donors, NAD or NADP as acceptor"/>
    <property type="evidence" value="ECO:0007669"/>
    <property type="project" value="InterPro"/>
</dbReference>
<dbReference type="STRING" id="284592.Q6BV88"/>
<comment type="cofactor">
    <cofactor evidence="1 5">
        <name>Zn(2+)</name>
        <dbReference type="ChEBI" id="CHEBI:29105"/>
    </cofactor>
</comment>
<dbReference type="GeneID" id="2900305"/>
<dbReference type="InterPro" id="IPR036291">
    <property type="entry name" value="NAD(P)-bd_dom_sf"/>
</dbReference>
<dbReference type="Pfam" id="PF08240">
    <property type="entry name" value="ADH_N"/>
    <property type="match status" value="1"/>
</dbReference>
<dbReference type="RefSeq" id="XP_457881.1">
    <property type="nucleotide sequence ID" value="XM_457881.1"/>
</dbReference>
<dbReference type="InParanoid" id="Q6BV88"/>
<dbReference type="Pfam" id="PF00107">
    <property type="entry name" value="ADH_zinc_N"/>
    <property type="match status" value="1"/>
</dbReference>